<keyword evidence="1" id="KW-0862">Zinc</keyword>
<evidence type="ECO:0000313" key="2">
    <source>
        <dbReference type="EMBL" id="GFG64167.1"/>
    </source>
</evidence>
<evidence type="ECO:0000313" key="3">
    <source>
        <dbReference type="Proteomes" id="UP000465306"/>
    </source>
</evidence>
<dbReference type="SUPFAM" id="SSF102588">
    <property type="entry name" value="LmbE-like"/>
    <property type="match status" value="1"/>
</dbReference>
<comment type="caution">
    <text evidence="2">The sequence shown here is derived from an EMBL/GenBank/DDBJ whole genome shotgun (WGS) entry which is preliminary data.</text>
</comment>
<gene>
    <name evidence="2" type="ORF">MKUB_16570</name>
</gene>
<dbReference type="Proteomes" id="UP000465306">
    <property type="component" value="Unassembled WGS sequence"/>
</dbReference>
<reference evidence="2 3" key="1">
    <citation type="journal article" date="2019" name="Emerg. Microbes Infect.">
        <title>Comprehensive subspecies identification of 175 nontuberculous mycobacteria species based on 7547 genomic profiles.</title>
        <authorList>
            <person name="Matsumoto Y."/>
            <person name="Kinjo T."/>
            <person name="Motooka D."/>
            <person name="Nabeya D."/>
            <person name="Jung N."/>
            <person name="Uechi K."/>
            <person name="Horii T."/>
            <person name="Iida T."/>
            <person name="Fujita J."/>
            <person name="Nakamura S."/>
        </authorList>
    </citation>
    <scope>NUCLEOTIDE SEQUENCE [LARGE SCALE GENOMIC DNA]</scope>
    <source>
        <strain evidence="2 3">JCM 13573</strain>
    </source>
</reference>
<proteinExistence type="predicted"/>
<keyword evidence="3" id="KW-1185">Reference proteome</keyword>
<dbReference type="InterPro" id="IPR003737">
    <property type="entry name" value="GlcNAc_PI_deacetylase-related"/>
</dbReference>
<protein>
    <submittedName>
        <fullName evidence="2">GlcNAc-PI de-N-acetylase</fullName>
    </submittedName>
</protein>
<organism evidence="2 3">
    <name type="scientific">Mycobacterium kubicae</name>
    <dbReference type="NCBI Taxonomy" id="120959"/>
    <lineage>
        <taxon>Bacteria</taxon>
        <taxon>Bacillati</taxon>
        <taxon>Actinomycetota</taxon>
        <taxon>Actinomycetes</taxon>
        <taxon>Mycobacteriales</taxon>
        <taxon>Mycobacteriaceae</taxon>
        <taxon>Mycobacterium</taxon>
        <taxon>Mycobacterium simiae complex</taxon>
    </lineage>
</organism>
<sequence>MATFYRAVILSSMATVVAFHAHPDDEAILTGGTIARAAAKGHRVVIVTATDGRVHNEDEDCRLAELRSSADILGAQRVECLGYADSGFGPEFHPDPPGRVRFGRADVDEAAQRLAAILREEGADLLLSYQANGGYGHRDHVQVHQVGKRAAELAATPRVLEATMPRELLCPISDLAHLLRLPAPYDRDIVGSAYAPRKSITHRIEVFRFARQKRDAFAAHRSQIGNSGVGARLFTVLLRLPPQVFGLLFPREWFVDPALPAGTVRRDIFE</sequence>
<dbReference type="EMBL" id="BLKU01000003">
    <property type="protein sequence ID" value="GFG64167.1"/>
    <property type="molecule type" value="Genomic_DNA"/>
</dbReference>
<dbReference type="PANTHER" id="PTHR12993:SF26">
    <property type="entry name" value="1D-MYO-INOSITOL 2-ACETAMIDO-2-DEOXY-ALPHA-D-GLUCOPYRANOSIDE DEACETYLASE"/>
    <property type="match status" value="1"/>
</dbReference>
<accession>A0ABQ1BKB7</accession>
<dbReference type="Gene3D" id="3.40.50.10320">
    <property type="entry name" value="LmbE-like"/>
    <property type="match status" value="1"/>
</dbReference>
<evidence type="ECO:0000256" key="1">
    <source>
        <dbReference type="ARBA" id="ARBA00022833"/>
    </source>
</evidence>
<name>A0ABQ1BKB7_9MYCO</name>
<dbReference type="Pfam" id="PF02585">
    <property type="entry name" value="PIG-L"/>
    <property type="match status" value="1"/>
</dbReference>
<dbReference type="PANTHER" id="PTHR12993">
    <property type="entry name" value="N-ACETYLGLUCOSAMINYL-PHOSPHATIDYLINOSITOL DE-N-ACETYLASE-RELATED"/>
    <property type="match status" value="1"/>
</dbReference>
<dbReference type="InterPro" id="IPR024078">
    <property type="entry name" value="LmbE-like_dom_sf"/>
</dbReference>